<evidence type="ECO:0000313" key="3">
    <source>
        <dbReference type="Proteomes" id="UP001054857"/>
    </source>
</evidence>
<dbReference type="EMBL" id="BMAR01000005">
    <property type="protein sequence ID" value="GFR43121.1"/>
    <property type="molecule type" value="Genomic_DNA"/>
</dbReference>
<dbReference type="Gene3D" id="2.60.40.640">
    <property type="match status" value="1"/>
</dbReference>
<dbReference type="SUPFAM" id="SSF81296">
    <property type="entry name" value="E set domains"/>
    <property type="match status" value="1"/>
</dbReference>
<feature type="compositionally biased region" description="Polar residues" evidence="1">
    <location>
        <begin position="423"/>
        <end position="436"/>
    </location>
</feature>
<dbReference type="Proteomes" id="UP001054857">
    <property type="component" value="Unassembled WGS sequence"/>
</dbReference>
<keyword evidence="3" id="KW-1185">Reference proteome</keyword>
<dbReference type="InterPro" id="IPR014848">
    <property type="entry name" value="Rgp1"/>
</dbReference>
<name>A0AAD3DJR5_9CHLO</name>
<gene>
    <name evidence="2" type="ORF">Agub_g4125</name>
</gene>
<accession>A0AAD3DJR5</accession>
<dbReference type="InterPro" id="IPR014752">
    <property type="entry name" value="Arrestin-like_C"/>
</dbReference>
<reference evidence="2 3" key="1">
    <citation type="journal article" date="2021" name="Sci. Rep.">
        <title>Genome sequencing of the multicellular alga Astrephomene provides insights into convergent evolution of germ-soma differentiation.</title>
        <authorList>
            <person name="Yamashita S."/>
            <person name="Yamamoto K."/>
            <person name="Matsuzaki R."/>
            <person name="Suzuki S."/>
            <person name="Yamaguchi H."/>
            <person name="Hirooka S."/>
            <person name="Minakuchi Y."/>
            <person name="Miyagishima S."/>
            <person name="Kawachi M."/>
            <person name="Toyoda A."/>
            <person name="Nozaki H."/>
        </authorList>
    </citation>
    <scope>NUCLEOTIDE SEQUENCE [LARGE SCALE GENOMIC DNA]</scope>
    <source>
        <strain evidence="2 3">NIES-4017</strain>
    </source>
</reference>
<dbReference type="PANTHER" id="PTHR12507">
    <property type="entry name" value="REDUCED GROWTH PHENOTYPE 1 RGP1, YEAST -RELATED"/>
    <property type="match status" value="1"/>
</dbReference>
<feature type="compositionally biased region" description="Low complexity" evidence="1">
    <location>
        <begin position="172"/>
        <end position="191"/>
    </location>
</feature>
<evidence type="ECO:0000256" key="1">
    <source>
        <dbReference type="SAM" id="MobiDB-lite"/>
    </source>
</evidence>
<organism evidence="2 3">
    <name type="scientific">Astrephomene gubernaculifera</name>
    <dbReference type="NCBI Taxonomy" id="47775"/>
    <lineage>
        <taxon>Eukaryota</taxon>
        <taxon>Viridiplantae</taxon>
        <taxon>Chlorophyta</taxon>
        <taxon>core chlorophytes</taxon>
        <taxon>Chlorophyceae</taxon>
        <taxon>CS clade</taxon>
        <taxon>Chlamydomonadales</taxon>
        <taxon>Astrephomenaceae</taxon>
        <taxon>Astrephomene</taxon>
    </lineage>
</organism>
<proteinExistence type="predicted"/>
<feature type="region of interest" description="Disordered" evidence="1">
    <location>
        <begin position="410"/>
        <end position="442"/>
    </location>
</feature>
<evidence type="ECO:0000313" key="2">
    <source>
        <dbReference type="EMBL" id="GFR43121.1"/>
    </source>
</evidence>
<protein>
    <submittedName>
        <fullName evidence="2">Uncharacterized protein</fullName>
    </submittedName>
</protein>
<sequence length="658" mass="67649">MALKVNLTLNKTYFLPGEVVRVSVQISNDEDAASTGENTGVKQLHSPLHIKEISFQACGLERTDSSFIKRLHHQEVPADVSDARRQVRNIFSTEPALLINDQVLAPHAVQHFQLRFRLPSVLPPSFRGTAVRFQYLIQVKAVYRLHTDGAEAVAYETTASTSLVVWPSCSTTTAVTAPTTPPGSTSTPSTADRQGGSSSQDPSARSAGALDSATVALPQRELSRTSTAGAGAAGMHGAAGAGGLAALSSGGGALASGSHGGTGGGGGWGAGGGGGSCSGGGDEGDVGMCDYMLGQQCSIRWQKLRSDVSGVSTDGGLRADSPRGVLCGGGPGPYPPCVAPGLPPQCGVIPFGINRPAQRIFPQSPALVPMADTDSDAETEPGGTTARGFRIRAWSAAGTRPSPLVRDCKANSNGAGGTPAASLASQVTQRVQSQLSGGTSGAMAGGGAGGGICLYGSQPSRRGSLFGKVYALNVGDQPLLRLLLQAPLELALQPGATFGGVLDFRPPLLHAAEVGAAASASQAAGPSVGAVRVPVTCHDVAVLLESEEVVAPECRQQFKHDGSRAPGGAPHTIRRLHAEHSELCFNSALVSFTFSLPASATPSFRSPMVALRWVLRFELLVGPQLNFAALDKRAGAQRPNLEQLVWSLPLVVRPPAAV</sequence>
<comment type="caution">
    <text evidence="2">The sequence shown here is derived from an EMBL/GenBank/DDBJ whole genome shotgun (WGS) entry which is preliminary data.</text>
</comment>
<dbReference type="InterPro" id="IPR014756">
    <property type="entry name" value="Ig_E-set"/>
</dbReference>
<feature type="region of interest" description="Disordered" evidence="1">
    <location>
        <begin position="172"/>
        <end position="235"/>
    </location>
</feature>
<dbReference type="AlphaFoldDB" id="A0AAD3DJR5"/>
<dbReference type="Pfam" id="PF08737">
    <property type="entry name" value="Rgp1"/>
    <property type="match status" value="2"/>
</dbReference>